<dbReference type="STRING" id="455432.AWN90_02660"/>
<gene>
    <name evidence="1" type="ORF">AWN90_02660</name>
</gene>
<dbReference type="InterPro" id="IPR009351">
    <property type="entry name" value="AlkZ-like"/>
</dbReference>
<dbReference type="AlphaFoldDB" id="A0A164KR22"/>
<dbReference type="Proteomes" id="UP000076512">
    <property type="component" value="Unassembled WGS sequence"/>
</dbReference>
<protein>
    <recommendedName>
        <fullName evidence="3">Winged helix-turn-helix domain-containing protein</fullName>
    </recommendedName>
</protein>
<reference evidence="1 2" key="1">
    <citation type="submission" date="2016-04" db="EMBL/GenBank/DDBJ databases">
        <authorList>
            <person name="Evans L.H."/>
            <person name="Alamgir A."/>
            <person name="Owens N."/>
            <person name="Weber N.D."/>
            <person name="Virtaneva K."/>
            <person name="Barbian K."/>
            <person name="Babar A."/>
            <person name="Rosenke K."/>
        </authorList>
    </citation>
    <scope>NUCLEOTIDE SEQUENCE [LARGE SCALE GENOMIC DNA]</scope>
    <source>
        <strain evidence="1 2">IFM 0406</strain>
    </source>
</reference>
<dbReference type="EMBL" id="LWGR01000012">
    <property type="protein sequence ID" value="KZM71645.1"/>
    <property type="molecule type" value="Genomic_DNA"/>
</dbReference>
<dbReference type="PANTHER" id="PTHR30528">
    <property type="entry name" value="CYTOPLASMIC PROTEIN"/>
    <property type="match status" value="1"/>
</dbReference>
<accession>A0A164KR22</accession>
<dbReference type="OrthoDB" id="9787207at2"/>
<sequence>MARFEPVSGGVSRLAAAAAASLWGGRLALEQAITRLQFVQYDPIRRPARAQDLILHQRVANYRLGDLEVAYGRLGLEEGALHVYGAMTSDLAAMVHCLRASVDEYTPTGLAAQVLQVVAEHGTVHPNLVRDALGARTVRNDWGGASSATTRALDELHQHRLLRIAGREQGVKLYELAVPPKAVADREECLKRAVLQVARLLAPVPLGSLRAALRPIVRDLAPRATAMIAELIESGRLLGGSADGVEYVWPYSFALDAQWPADKAVILAPFDPIVWDRKRFEHLWGWRYVFEAYTPAVRRRFGYYALPLFFDGKAVGWTECERDSQKLSARVGFIDGYPSGRRFRTAITHELENLATMVGASVSAIRLPR</sequence>
<dbReference type="Pfam" id="PF06224">
    <property type="entry name" value="AlkZ-like"/>
    <property type="match status" value="1"/>
</dbReference>
<organism evidence="1 2">
    <name type="scientific">Nocardia terpenica</name>
    <dbReference type="NCBI Taxonomy" id="455432"/>
    <lineage>
        <taxon>Bacteria</taxon>
        <taxon>Bacillati</taxon>
        <taxon>Actinomycetota</taxon>
        <taxon>Actinomycetes</taxon>
        <taxon>Mycobacteriales</taxon>
        <taxon>Nocardiaceae</taxon>
        <taxon>Nocardia</taxon>
    </lineage>
</organism>
<comment type="caution">
    <text evidence="1">The sequence shown here is derived from an EMBL/GenBank/DDBJ whole genome shotgun (WGS) entry which is preliminary data.</text>
</comment>
<evidence type="ECO:0008006" key="3">
    <source>
        <dbReference type="Google" id="ProtNLM"/>
    </source>
</evidence>
<dbReference type="PANTHER" id="PTHR30528:SF0">
    <property type="entry name" value="CYTOPLASMIC PROTEIN"/>
    <property type="match status" value="1"/>
</dbReference>
<dbReference type="RefSeq" id="WP_067577336.1">
    <property type="nucleotide sequence ID" value="NZ_JABMCZ010000003.1"/>
</dbReference>
<name>A0A164KR22_9NOCA</name>
<evidence type="ECO:0000313" key="2">
    <source>
        <dbReference type="Proteomes" id="UP000076512"/>
    </source>
</evidence>
<evidence type="ECO:0000313" key="1">
    <source>
        <dbReference type="EMBL" id="KZM71645.1"/>
    </source>
</evidence>
<keyword evidence="2" id="KW-1185">Reference proteome</keyword>
<proteinExistence type="predicted"/>